<sequence length="194" mass="21719">MADTSNPAVWSLAGSALTGVVTLVGIGLTQRGSSARDLSQRAWEKRADLYLDLVQWSMRARDAVHGPDNSLNLTISVAEVEAIDMATEMFARVQAFASDRVRNAMGAARAALFMLKVTIAEPDPTDDDLLEATSNASSRLHALTTTIRSELAKYTRKPPIRERLQTLGWRLHRRWLRWRNRRRARRLRGPSAPN</sequence>
<proteinExistence type="predicted"/>
<name>A0A1I1NQ05_9ACTN</name>
<gene>
    <name evidence="2" type="ORF">SAMN04487968_11718</name>
</gene>
<accession>A0A1I1NQ05</accession>
<keyword evidence="1" id="KW-1133">Transmembrane helix</keyword>
<dbReference type="STRING" id="574651.SAMN04487968_11718"/>
<protein>
    <submittedName>
        <fullName evidence="2">Uncharacterized protein</fullName>
    </submittedName>
</protein>
<feature type="transmembrane region" description="Helical" evidence="1">
    <location>
        <begin position="12"/>
        <end position="29"/>
    </location>
</feature>
<evidence type="ECO:0000256" key="1">
    <source>
        <dbReference type="SAM" id="Phobius"/>
    </source>
</evidence>
<keyword evidence="3" id="KW-1185">Reference proteome</keyword>
<dbReference type="EMBL" id="FOLB01000017">
    <property type="protein sequence ID" value="SFC96843.1"/>
    <property type="molecule type" value="Genomic_DNA"/>
</dbReference>
<dbReference type="AlphaFoldDB" id="A0A1I1NQ05"/>
<evidence type="ECO:0000313" key="3">
    <source>
        <dbReference type="Proteomes" id="UP000198832"/>
    </source>
</evidence>
<organism evidence="2 3">
    <name type="scientific">Nocardioides terrae</name>
    <dbReference type="NCBI Taxonomy" id="574651"/>
    <lineage>
        <taxon>Bacteria</taxon>
        <taxon>Bacillati</taxon>
        <taxon>Actinomycetota</taxon>
        <taxon>Actinomycetes</taxon>
        <taxon>Propionibacteriales</taxon>
        <taxon>Nocardioidaceae</taxon>
        <taxon>Nocardioides</taxon>
    </lineage>
</organism>
<reference evidence="2 3" key="1">
    <citation type="submission" date="2016-10" db="EMBL/GenBank/DDBJ databases">
        <authorList>
            <person name="de Groot N.N."/>
        </authorList>
    </citation>
    <scope>NUCLEOTIDE SEQUENCE [LARGE SCALE GENOMIC DNA]</scope>
    <source>
        <strain evidence="2 3">CGMCC 1.7056</strain>
    </source>
</reference>
<dbReference type="Proteomes" id="UP000198832">
    <property type="component" value="Unassembled WGS sequence"/>
</dbReference>
<keyword evidence="1" id="KW-0812">Transmembrane</keyword>
<keyword evidence="1" id="KW-0472">Membrane</keyword>
<dbReference type="RefSeq" id="WP_091126379.1">
    <property type="nucleotide sequence ID" value="NZ_FOLB01000017.1"/>
</dbReference>
<evidence type="ECO:0000313" key="2">
    <source>
        <dbReference type="EMBL" id="SFC96843.1"/>
    </source>
</evidence>